<evidence type="ECO:0000256" key="1">
    <source>
        <dbReference type="PROSITE-ProRule" id="PRU01076"/>
    </source>
</evidence>
<evidence type="ECO:0000259" key="2">
    <source>
        <dbReference type="PROSITE" id="PS51740"/>
    </source>
</evidence>
<dbReference type="NCBIfam" id="TIGR01439">
    <property type="entry name" value="lp_hng_hel_AbrB"/>
    <property type="match status" value="1"/>
</dbReference>
<accession>A0A259TUN9</accession>
<reference evidence="3 4" key="1">
    <citation type="submission" date="2016-11" db="EMBL/GenBank/DDBJ databases">
        <title>Study of marine rhodopsin-containing bacteria.</title>
        <authorList>
            <person name="Yoshizawa S."/>
            <person name="Kumagai Y."/>
            <person name="Kogure K."/>
        </authorList>
    </citation>
    <scope>NUCLEOTIDE SEQUENCE [LARGE SCALE GENOMIC DNA]</scope>
    <source>
        <strain evidence="3 4">SG-29</strain>
    </source>
</reference>
<comment type="caution">
    <text evidence="3">The sequence shown here is derived from an EMBL/GenBank/DDBJ whole genome shotgun (WGS) entry which is preliminary data.</text>
</comment>
<dbReference type="InterPro" id="IPR037914">
    <property type="entry name" value="SpoVT-AbrB_sf"/>
</dbReference>
<proteinExistence type="predicted"/>
<dbReference type="InterPro" id="IPR007159">
    <property type="entry name" value="SpoVT-AbrB_dom"/>
</dbReference>
<gene>
    <name evidence="3" type="ORF">BSZ36_17630</name>
</gene>
<organism evidence="3 4">
    <name type="scientific">Rubricoccus marinus</name>
    <dbReference type="NCBI Taxonomy" id="716817"/>
    <lineage>
        <taxon>Bacteria</taxon>
        <taxon>Pseudomonadati</taxon>
        <taxon>Rhodothermota</taxon>
        <taxon>Rhodothermia</taxon>
        <taxon>Rhodothermales</taxon>
        <taxon>Rubricoccaceae</taxon>
        <taxon>Rubricoccus</taxon>
    </lineage>
</organism>
<dbReference type="OrthoDB" id="9811597at2"/>
<dbReference type="Proteomes" id="UP000216446">
    <property type="component" value="Unassembled WGS sequence"/>
</dbReference>
<name>A0A259TUN9_9BACT</name>
<keyword evidence="1" id="KW-0238">DNA-binding</keyword>
<dbReference type="GO" id="GO:0003677">
    <property type="term" value="F:DNA binding"/>
    <property type="evidence" value="ECO:0007669"/>
    <property type="project" value="UniProtKB-UniRule"/>
</dbReference>
<evidence type="ECO:0000313" key="3">
    <source>
        <dbReference type="EMBL" id="OZC01268.1"/>
    </source>
</evidence>
<evidence type="ECO:0000313" key="4">
    <source>
        <dbReference type="Proteomes" id="UP000216446"/>
    </source>
</evidence>
<dbReference type="SMART" id="SM00966">
    <property type="entry name" value="SpoVT_AbrB"/>
    <property type="match status" value="1"/>
</dbReference>
<dbReference type="EMBL" id="MQWB01000011">
    <property type="protein sequence ID" value="OZC01268.1"/>
    <property type="molecule type" value="Genomic_DNA"/>
</dbReference>
<dbReference type="Gene3D" id="2.10.260.10">
    <property type="match status" value="1"/>
</dbReference>
<dbReference type="RefSeq" id="WP_094551702.1">
    <property type="nucleotide sequence ID" value="NZ_MQWB01000011.1"/>
</dbReference>
<dbReference type="AlphaFoldDB" id="A0A259TUN9"/>
<dbReference type="PROSITE" id="PS51740">
    <property type="entry name" value="SPOVT_ABRB"/>
    <property type="match status" value="1"/>
</dbReference>
<protein>
    <recommendedName>
        <fullName evidence="2">SpoVT-AbrB domain-containing protein</fullName>
    </recommendedName>
</protein>
<keyword evidence="4" id="KW-1185">Reference proteome</keyword>
<feature type="domain" description="SpoVT-AbrB" evidence="2">
    <location>
        <begin position="1"/>
        <end position="50"/>
    </location>
</feature>
<dbReference type="InParanoid" id="A0A259TUN9"/>
<dbReference type="SUPFAM" id="SSF89447">
    <property type="entry name" value="AbrB/MazE/MraZ-like"/>
    <property type="match status" value="1"/>
</dbReference>
<sequence length="107" mass="11360">MTVTIDKFGRVLIPKPLRDRLGLSAGAEISLDVHTGGDGAPSLELRAVPDAPPLVRKNGRLVYTGAIDPHGQDIVAFIREQRLARTGHLAGVDIPDADDSEAEGRDA</sequence>